<reference evidence="2" key="1">
    <citation type="submission" date="2021-01" db="EMBL/GenBank/DDBJ databases">
        <title>Whole genome shotgun sequence of Virgisporangium aurantiacum NBRC 16421.</title>
        <authorList>
            <person name="Komaki H."/>
            <person name="Tamura T."/>
        </authorList>
    </citation>
    <scope>NUCLEOTIDE SEQUENCE</scope>
    <source>
        <strain evidence="2">NBRC 16421</strain>
    </source>
</reference>
<comment type="caution">
    <text evidence="2">The sequence shown here is derived from an EMBL/GenBank/DDBJ whole genome shotgun (WGS) entry which is preliminary data.</text>
</comment>
<dbReference type="EMBL" id="BOPG01000115">
    <property type="protein sequence ID" value="GIJ64364.1"/>
    <property type="molecule type" value="Genomic_DNA"/>
</dbReference>
<dbReference type="Proteomes" id="UP000612585">
    <property type="component" value="Unassembled WGS sequence"/>
</dbReference>
<organism evidence="2 3">
    <name type="scientific">Virgisporangium aurantiacum</name>
    <dbReference type="NCBI Taxonomy" id="175570"/>
    <lineage>
        <taxon>Bacteria</taxon>
        <taxon>Bacillati</taxon>
        <taxon>Actinomycetota</taxon>
        <taxon>Actinomycetes</taxon>
        <taxon>Micromonosporales</taxon>
        <taxon>Micromonosporaceae</taxon>
        <taxon>Virgisporangium</taxon>
    </lineage>
</organism>
<evidence type="ECO:0000313" key="3">
    <source>
        <dbReference type="Proteomes" id="UP000612585"/>
    </source>
</evidence>
<feature type="transmembrane region" description="Helical" evidence="1">
    <location>
        <begin position="130"/>
        <end position="148"/>
    </location>
</feature>
<keyword evidence="1" id="KW-0472">Membrane</keyword>
<evidence type="ECO:0000313" key="2">
    <source>
        <dbReference type="EMBL" id="GIJ64364.1"/>
    </source>
</evidence>
<evidence type="ECO:0000256" key="1">
    <source>
        <dbReference type="SAM" id="Phobius"/>
    </source>
</evidence>
<accession>A0A8J3ZI79</accession>
<sequence length="212" mass="22940">MTLQRMLHVVQYSGGIGSRAVATHVVPVGPARDARFDVTRLLTVTILRVMATSPEDPVPIPAPRNGICRSCGGSGYADDGPRRTTCPNCGMELGPRMRYSVHGTDSADVIKVMKEIERQRLATQSPWRAGLFYLTCLSVVTALVLVVARLVDWWILPIVMVTALVSVVVLGALQLRQDGKITERGLISLIAASFRTAKSVLPQSQGTPPPQI</sequence>
<keyword evidence="1" id="KW-1133">Transmembrane helix</keyword>
<gene>
    <name evidence="2" type="ORF">Vau01_118800</name>
</gene>
<keyword evidence="3" id="KW-1185">Reference proteome</keyword>
<feature type="transmembrane region" description="Helical" evidence="1">
    <location>
        <begin position="154"/>
        <end position="175"/>
    </location>
</feature>
<name>A0A8J3ZI79_9ACTN</name>
<protein>
    <submittedName>
        <fullName evidence="2">Uncharacterized protein</fullName>
    </submittedName>
</protein>
<keyword evidence="1" id="KW-0812">Transmembrane</keyword>
<dbReference type="AlphaFoldDB" id="A0A8J3ZI79"/>
<proteinExistence type="predicted"/>